<dbReference type="KEGG" id="shaw:CEB94_30930"/>
<protein>
    <submittedName>
        <fullName evidence="1">Uncharacterized protein</fullName>
    </submittedName>
</protein>
<sequence>MHAPDLAQLRAAVSRFSQLPGVDKTATPETTAPTLDLAIPEHRTALLRWLNSWGCRIRYPRDGETDLFDAGIRDWAARWAGAIVPAEVTLARLTHEDITLLGEYYADLANLTVGTPVRPRSLGPTAAAKTLYRLRPRTFMPWDDAIANSLHGARDAVAFMAHQRLGRGWARRLLDESGLDERALASALGSEGRSLPKLLDDYCYMRFTRGEFAL</sequence>
<organism evidence="1 2">
    <name type="scientific">Streptomyces hawaiiensis</name>
    <dbReference type="NCBI Taxonomy" id="67305"/>
    <lineage>
        <taxon>Bacteria</taxon>
        <taxon>Bacillati</taxon>
        <taxon>Actinomycetota</taxon>
        <taxon>Actinomycetes</taxon>
        <taxon>Kitasatosporales</taxon>
        <taxon>Streptomycetaceae</taxon>
        <taxon>Streptomyces</taxon>
    </lineage>
</organism>
<evidence type="ECO:0000313" key="1">
    <source>
        <dbReference type="EMBL" id="QCD60849.1"/>
    </source>
</evidence>
<evidence type="ECO:0000313" key="2">
    <source>
        <dbReference type="Proteomes" id="UP000495940"/>
    </source>
</evidence>
<dbReference type="AlphaFoldDB" id="A0A6G5RSM2"/>
<keyword evidence="2" id="KW-1185">Reference proteome</keyword>
<reference evidence="1 2" key="1">
    <citation type="submission" date="2017-06" db="EMBL/GenBank/DDBJ databases">
        <title>Complete Genome Sequence of Streptomyces hawaiiensis NRRL 15010 and insights into acyldepsipeptides biosynthesis.</title>
        <authorList>
            <person name="Mariita R.M."/>
            <person name="Sello J.K."/>
        </authorList>
    </citation>
    <scope>NUCLEOTIDE SEQUENCE [LARGE SCALE GENOMIC DNA]</scope>
    <source>
        <strain evidence="1 2">ATCC 12236</strain>
    </source>
</reference>
<dbReference type="EMBL" id="CP021978">
    <property type="protein sequence ID" value="QCD60849.1"/>
    <property type="molecule type" value="Genomic_DNA"/>
</dbReference>
<proteinExistence type="predicted"/>
<name>A0A6G5RSM2_9ACTN</name>
<dbReference type="Proteomes" id="UP000495940">
    <property type="component" value="Chromosome"/>
</dbReference>
<accession>A0A6G5RSM2</accession>
<gene>
    <name evidence="1" type="ORF">CEB94_30930</name>
</gene>